<dbReference type="PANTHER" id="PTHR30143">
    <property type="entry name" value="ACID HYDRATASE"/>
    <property type="match status" value="1"/>
</dbReference>
<name>A0ABX8UEQ8_9ACTN</name>
<evidence type="ECO:0000259" key="2">
    <source>
        <dbReference type="Pfam" id="PF01557"/>
    </source>
</evidence>
<dbReference type="RefSeq" id="WP_020547039.1">
    <property type="nucleotide sequence ID" value="NZ_CP068985.1"/>
</dbReference>
<keyword evidence="4" id="KW-1185">Reference proteome</keyword>
<dbReference type="PANTHER" id="PTHR30143:SF0">
    <property type="entry name" value="2-KETO-4-PENTENOATE HYDRATASE"/>
    <property type="match status" value="1"/>
</dbReference>
<accession>A0ABX8UEQ8</accession>
<keyword evidence="1 3" id="KW-0456">Lyase</keyword>
<dbReference type="Pfam" id="PF01557">
    <property type="entry name" value="FAA_hydrolase"/>
    <property type="match status" value="1"/>
</dbReference>
<evidence type="ECO:0000313" key="3">
    <source>
        <dbReference type="EMBL" id="QYC45164.1"/>
    </source>
</evidence>
<dbReference type="EC" id="4.2.1.132" evidence="3"/>
<protein>
    <submittedName>
        <fullName evidence="3">2-hydroxyhexa-2,4-dienoate hydratase</fullName>
        <ecNumber evidence="3">4.2.1.132</ecNumber>
    </submittedName>
</protein>
<dbReference type="EMBL" id="CP068985">
    <property type="protein sequence ID" value="QYC45164.1"/>
    <property type="molecule type" value="Genomic_DNA"/>
</dbReference>
<gene>
    <name evidence="3" type="primary">tesE</name>
    <name evidence="3" type="ORF">Nocox_38070</name>
</gene>
<dbReference type="SUPFAM" id="SSF56529">
    <property type="entry name" value="FAH"/>
    <property type="match status" value="1"/>
</dbReference>
<dbReference type="Gene3D" id="3.90.850.10">
    <property type="entry name" value="Fumarylacetoacetase-like, C-terminal domain"/>
    <property type="match status" value="1"/>
</dbReference>
<evidence type="ECO:0000313" key="4">
    <source>
        <dbReference type="Proteomes" id="UP000824681"/>
    </source>
</evidence>
<dbReference type="Proteomes" id="UP000824681">
    <property type="component" value="Chromosome"/>
</dbReference>
<dbReference type="InterPro" id="IPR050772">
    <property type="entry name" value="Hydratase-Decarb/MhpD_sf"/>
</dbReference>
<reference evidence="3 4" key="1">
    <citation type="journal article" date="2021" name="ACS Chem. Biol.">
        <title>Genomic-Led Discovery of a Novel Glycopeptide Antibiotic by Nonomuraea coxensis DSM 45129.</title>
        <authorList>
            <person name="Yushchuk O."/>
            <person name="Vior N.M."/>
            <person name="Andreo-Vidal A."/>
            <person name="Berini F."/>
            <person name="Ruckert C."/>
            <person name="Busche T."/>
            <person name="Binda E."/>
            <person name="Kalinowski J."/>
            <person name="Truman A.W."/>
            <person name="Marinelli F."/>
        </authorList>
    </citation>
    <scope>NUCLEOTIDE SEQUENCE [LARGE SCALE GENOMIC DNA]</scope>
    <source>
        <strain evidence="3 4">DSM 45129</strain>
    </source>
</reference>
<evidence type="ECO:0000256" key="1">
    <source>
        <dbReference type="ARBA" id="ARBA00023239"/>
    </source>
</evidence>
<proteinExistence type="predicted"/>
<dbReference type="GO" id="GO:0034856">
    <property type="term" value="F:2-hydroxyhexa-2,4-dienoate hydratase activity"/>
    <property type="evidence" value="ECO:0007669"/>
    <property type="project" value="UniProtKB-EC"/>
</dbReference>
<dbReference type="InterPro" id="IPR011234">
    <property type="entry name" value="Fumarylacetoacetase-like_C"/>
</dbReference>
<dbReference type="InterPro" id="IPR036663">
    <property type="entry name" value="Fumarylacetoacetase_C_sf"/>
</dbReference>
<feature type="domain" description="Fumarylacetoacetase-like C-terminal" evidence="2">
    <location>
        <begin position="75"/>
        <end position="257"/>
    </location>
</feature>
<organism evidence="3 4">
    <name type="scientific">Nonomuraea coxensis DSM 45129</name>
    <dbReference type="NCBI Taxonomy" id="1122611"/>
    <lineage>
        <taxon>Bacteria</taxon>
        <taxon>Bacillati</taxon>
        <taxon>Actinomycetota</taxon>
        <taxon>Actinomycetes</taxon>
        <taxon>Streptosporangiales</taxon>
        <taxon>Streptosporangiaceae</taxon>
        <taxon>Nonomuraea</taxon>
    </lineage>
</organism>
<sequence length="277" mass="28992">MRTSEVREAAAALLGAYRSGTPIPPLSTTYPGATIADAYRIQQEQVRAWTAAGDQIRGHKIGLVSAAIQRQMDVHEPDYGHLTASMFRTEHRPIRADAFLQPRIEPEIAFVLGAPLRGPGVTADEAGRAVRHLLPALEIVDSRIRDWRISIVDTIADNASSGVAILGSSPIDPADVDLRSAHCALLRNGAVSETGTGAAVLGSPVNALAWLANAVGALGVSLEPGDVVLSGSFTRAIAIAPGDSITADFPGIGKVTTMLAGKDPSLPGVQEQQRCNS</sequence>